<keyword evidence="7" id="KW-0564">Palmitate</keyword>
<keyword evidence="6 11" id="KW-0472">Membrane</keyword>
<dbReference type="PANTHER" id="PTHR34933">
    <property type="entry name" value="FLAGELLAR L-RING PROTEIN"/>
    <property type="match status" value="1"/>
</dbReference>
<dbReference type="GO" id="GO:0003774">
    <property type="term" value="F:cytoskeletal motor activity"/>
    <property type="evidence" value="ECO:0007669"/>
    <property type="project" value="InterPro"/>
</dbReference>
<evidence type="ECO:0000313" key="14">
    <source>
        <dbReference type="Proteomes" id="UP000282060"/>
    </source>
</evidence>
<evidence type="ECO:0000256" key="5">
    <source>
        <dbReference type="ARBA" id="ARBA00022729"/>
    </source>
</evidence>
<evidence type="ECO:0000256" key="9">
    <source>
        <dbReference type="ARBA" id="ARBA00023237"/>
    </source>
</evidence>
<evidence type="ECO:0000313" key="13">
    <source>
        <dbReference type="EMBL" id="RTR32592.1"/>
    </source>
</evidence>
<dbReference type="OrthoDB" id="9789463at2"/>
<feature type="signal peptide" evidence="12">
    <location>
        <begin position="1"/>
        <end position="19"/>
    </location>
</feature>
<name>A0A431WAU0_9GAMM</name>
<dbReference type="PANTHER" id="PTHR34933:SF1">
    <property type="entry name" value="FLAGELLAR L-RING PROTEIN"/>
    <property type="match status" value="1"/>
</dbReference>
<comment type="caution">
    <text evidence="13">The sequence shown here is derived from an EMBL/GenBank/DDBJ whole genome shotgun (WGS) entry which is preliminary data.</text>
</comment>
<dbReference type="AlphaFoldDB" id="A0A431WAU0"/>
<dbReference type="HAMAP" id="MF_00415">
    <property type="entry name" value="FlgH"/>
    <property type="match status" value="1"/>
</dbReference>
<keyword evidence="14" id="KW-1185">Reference proteome</keyword>
<keyword evidence="13" id="KW-0966">Cell projection</keyword>
<keyword evidence="13" id="KW-0969">Cilium</keyword>
<comment type="subcellular location">
    <subcellularLocation>
        <location evidence="11">Cell outer membrane</location>
        <topology evidence="11">Lipid-anchor</topology>
    </subcellularLocation>
    <subcellularLocation>
        <location evidence="11">Bacterial flagellum basal body</location>
    </subcellularLocation>
    <subcellularLocation>
        <location evidence="2">Membrane</location>
        <topology evidence="2">Lipid-anchor</topology>
    </subcellularLocation>
</comment>
<keyword evidence="13" id="KW-0282">Flagellum</keyword>
<sequence length="229" mass="24671">MSKLSVLLAATIILSPVLTGCSSTGEKPIADDPYYAPVYPEAPPTKIAATGSMYQDSQASSLYSDIKALKVGDIITVMLMESTQAKKSAANEIKKGTDLTLDPVYAGGGNITIGGQPIDLRYSDSMNTKRESDADQSNSLSGSISANVMQVLNNGNLVIRGEKWISINNGDEFVRITGIVRSQDIRPDNTIDSQRVANARIQYSGTGTFAEVQKVGWLSSFFMGSWWPF</sequence>
<evidence type="ECO:0000256" key="10">
    <source>
        <dbReference type="ARBA" id="ARBA00023288"/>
    </source>
</evidence>
<evidence type="ECO:0000256" key="12">
    <source>
        <dbReference type="SAM" id="SignalP"/>
    </source>
</evidence>
<dbReference type="GO" id="GO:0071973">
    <property type="term" value="P:bacterial-type flagellum-dependent cell motility"/>
    <property type="evidence" value="ECO:0007669"/>
    <property type="project" value="InterPro"/>
</dbReference>
<dbReference type="GO" id="GO:0009427">
    <property type="term" value="C:bacterial-type flagellum basal body, distal rod, L ring"/>
    <property type="evidence" value="ECO:0007669"/>
    <property type="project" value="InterPro"/>
</dbReference>
<evidence type="ECO:0000256" key="6">
    <source>
        <dbReference type="ARBA" id="ARBA00023136"/>
    </source>
</evidence>
<evidence type="ECO:0000256" key="7">
    <source>
        <dbReference type="ARBA" id="ARBA00023139"/>
    </source>
</evidence>
<keyword evidence="5 11" id="KW-0732">Signal</keyword>
<comment type="function">
    <text evidence="1 11">Assembles around the rod to form the L-ring and probably protects the motor/basal body from shearing forces during rotation.</text>
</comment>
<keyword evidence="10 11" id="KW-0449">Lipoprotein</keyword>
<accession>A0A431WAU0</accession>
<evidence type="ECO:0000256" key="8">
    <source>
        <dbReference type="ARBA" id="ARBA00023143"/>
    </source>
</evidence>
<evidence type="ECO:0000256" key="2">
    <source>
        <dbReference type="ARBA" id="ARBA00004635"/>
    </source>
</evidence>
<proteinExistence type="inferred from homology"/>
<dbReference type="PROSITE" id="PS51257">
    <property type="entry name" value="PROKAR_LIPOPROTEIN"/>
    <property type="match status" value="1"/>
</dbReference>
<comment type="subunit">
    <text evidence="4 11">The basal body constitutes a major portion of the flagellar organelle and consists of four rings (L,P,S, and M) mounted on a central rod.</text>
</comment>
<evidence type="ECO:0000256" key="11">
    <source>
        <dbReference type="HAMAP-Rule" id="MF_00415"/>
    </source>
</evidence>
<dbReference type="InterPro" id="IPR000527">
    <property type="entry name" value="Flag_Lring"/>
</dbReference>
<gene>
    <name evidence="11 13" type="primary">flgH</name>
    <name evidence="13" type="ORF">EKG39_09425</name>
</gene>
<comment type="similarity">
    <text evidence="3 11">Belongs to the FlgH family.</text>
</comment>
<dbReference type="NCBIfam" id="NF009338">
    <property type="entry name" value="PRK12698.1"/>
    <property type="match status" value="1"/>
</dbReference>
<reference evidence="13 14" key="1">
    <citation type="submission" date="2018-12" db="EMBL/GenBank/DDBJ databases">
        <authorList>
            <person name="Yu L."/>
        </authorList>
    </citation>
    <scope>NUCLEOTIDE SEQUENCE [LARGE SCALE GENOMIC DNA]</scope>
    <source>
        <strain evidence="13 14">HAW-EB5</strain>
    </source>
</reference>
<dbReference type="GO" id="GO:0009279">
    <property type="term" value="C:cell outer membrane"/>
    <property type="evidence" value="ECO:0007669"/>
    <property type="project" value="UniProtKB-SubCell"/>
</dbReference>
<organism evidence="13 14">
    <name type="scientific">Shewanella atlantica</name>
    <dbReference type="NCBI Taxonomy" id="271099"/>
    <lineage>
        <taxon>Bacteria</taxon>
        <taxon>Pseudomonadati</taxon>
        <taxon>Pseudomonadota</taxon>
        <taxon>Gammaproteobacteria</taxon>
        <taxon>Alteromonadales</taxon>
        <taxon>Shewanellaceae</taxon>
        <taxon>Shewanella</taxon>
    </lineage>
</organism>
<dbReference type="Proteomes" id="UP000282060">
    <property type="component" value="Unassembled WGS sequence"/>
</dbReference>
<evidence type="ECO:0000256" key="4">
    <source>
        <dbReference type="ARBA" id="ARBA00011439"/>
    </source>
</evidence>
<dbReference type="EMBL" id="RXNV01000003">
    <property type="protein sequence ID" value="RTR32592.1"/>
    <property type="molecule type" value="Genomic_DNA"/>
</dbReference>
<protein>
    <recommendedName>
        <fullName evidence="11">Flagellar L-ring protein</fullName>
    </recommendedName>
    <alternativeName>
        <fullName evidence="11">Basal body L-ring protein</fullName>
    </alternativeName>
</protein>
<keyword evidence="9 11" id="KW-0998">Cell outer membrane</keyword>
<feature type="chain" id="PRO_5019096280" description="Flagellar L-ring protein" evidence="12">
    <location>
        <begin position="20"/>
        <end position="229"/>
    </location>
</feature>
<keyword evidence="8 11" id="KW-0975">Bacterial flagellum</keyword>
<evidence type="ECO:0000256" key="3">
    <source>
        <dbReference type="ARBA" id="ARBA00006929"/>
    </source>
</evidence>
<evidence type="ECO:0000256" key="1">
    <source>
        <dbReference type="ARBA" id="ARBA00002591"/>
    </source>
</evidence>
<dbReference type="RefSeq" id="WP_126505499.1">
    <property type="nucleotide sequence ID" value="NZ_RXNV01000003.1"/>
</dbReference>
<dbReference type="Pfam" id="PF02107">
    <property type="entry name" value="FlgH"/>
    <property type="match status" value="1"/>
</dbReference>
<dbReference type="PRINTS" id="PR01008">
    <property type="entry name" value="FLGLRINGFLGH"/>
</dbReference>